<accession>A0A1I1QWJ7</accession>
<dbReference type="InterPro" id="IPR023213">
    <property type="entry name" value="CAT-like_dom_sf"/>
</dbReference>
<dbReference type="Proteomes" id="UP000182192">
    <property type="component" value="Unassembled WGS sequence"/>
</dbReference>
<evidence type="ECO:0000313" key="3">
    <source>
        <dbReference type="Proteomes" id="UP000182192"/>
    </source>
</evidence>
<dbReference type="SUPFAM" id="SSF52777">
    <property type="entry name" value="CoA-dependent acyltransferases"/>
    <property type="match status" value="1"/>
</dbReference>
<dbReference type="AlphaFoldDB" id="A0A1I1QWJ7"/>
<dbReference type="RefSeq" id="WP_074963281.1">
    <property type="nucleotide sequence ID" value="NZ_FOKQ01000054.1"/>
</dbReference>
<reference evidence="2 3" key="1">
    <citation type="submission" date="2016-10" db="EMBL/GenBank/DDBJ databases">
        <authorList>
            <person name="de Groot N.N."/>
        </authorList>
    </citation>
    <scope>NUCLEOTIDE SEQUENCE [LARGE SCALE GENOMIC DNA]</scope>
    <source>
        <strain evidence="2 3">AR67</strain>
    </source>
</reference>
<protein>
    <submittedName>
        <fullName evidence="2">Uncharacterized protein, contains a NRPS condensation (Elongation) domain</fullName>
    </submittedName>
</protein>
<dbReference type="Gene3D" id="3.30.559.10">
    <property type="entry name" value="Chloramphenicol acetyltransferase-like domain"/>
    <property type="match status" value="1"/>
</dbReference>
<evidence type="ECO:0000256" key="1">
    <source>
        <dbReference type="SAM" id="Phobius"/>
    </source>
</evidence>
<keyword evidence="1" id="KW-0472">Membrane</keyword>
<name>A0A1I1QWJ7_RUMAL</name>
<evidence type="ECO:0000313" key="2">
    <source>
        <dbReference type="EMBL" id="SFD26415.1"/>
    </source>
</evidence>
<keyword evidence="1" id="KW-0812">Transmembrane</keyword>
<organism evidence="2 3">
    <name type="scientific">Ruminococcus albus</name>
    <dbReference type="NCBI Taxonomy" id="1264"/>
    <lineage>
        <taxon>Bacteria</taxon>
        <taxon>Bacillati</taxon>
        <taxon>Bacillota</taxon>
        <taxon>Clostridia</taxon>
        <taxon>Eubacteriales</taxon>
        <taxon>Oscillospiraceae</taxon>
        <taxon>Ruminococcus</taxon>
    </lineage>
</organism>
<gene>
    <name evidence="2" type="ORF">SAMN02910406_03535</name>
</gene>
<feature type="transmembrane region" description="Helical" evidence="1">
    <location>
        <begin position="9"/>
        <end position="28"/>
    </location>
</feature>
<sequence length="403" mass="45657">MQRIYTERAHLMCPAMFFGIVIAIDSIFDKDRILSAADDLSKAHPFLQSVLGHDDVGYYYNITNISKIQIIFRDDAVSGIDDPILLREYNSVTKNEWDLRTDGMLKILTFHYGDKTIFLFVFHHLLADGRGALGLAEEFAKCYKTGIVPDHVEEKLISSKKDMPESSTLPFVSKLLVKRANKQWNRENHTLTYDEYLELANKYYGSDKIARNIKLETADAYTKMVEACHEHRVSVNDYLMAQMYIKDKTDKIIIAYDLRKRLSCYNLGALGNYSTAFSVEYKNKTSDVWKAARDVHNIIKKKADDPKSLYLVLQCYADLEGELLDASFAAARCGYESKAAGFIGTMFFGFAESKGYSITNLGKFDSRNIEEAVFIPPASPAIKKTLGVLTVNGKMYISSAVRE</sequence>
<keyword evidence="1" id="KW-1133">Transmembrane helix</keyword>
<dbReference type="EMBL" id="FOKQ01000054">
    <property type="protein sequence ID" value="SFD26415.1"/>
    <property type="molecule type" value="Genomic_DNA"/>
</dbReference>
<proteinExistence type="predicted"/>